<evidence type="ECO:0000256" key="1">
    <source>
        <dbReference type="PROSITE-ProRule" id="PRU00169"/>
    </source>
</evidence>
<dbReference type="InterPro" id="IPR000160">
    <property type="entry name" value="GGDEF_dom"/>
</dbReference>
<dbReference type="NCBIfam" id="TIGR00254">
    <property type="entry name" value="GGDEF"/>
    <property type="match status" value="1"/>
</dbReference>
<proteinExistence type="predicted"/>
<dbReference type="GO" id="GO:0043709">
    <property type="term" value="P:cell adhesion involved in single-species biofilm formation"/>
    <property type="evidence" value="ECO:0007669"/>
    <property type="project" value="TreeGrafter"/>
</dbReference>
<dbReference type="EC" id="2.7.7.65" evidence="4"/>
<dbReference type="InterPro" id="IPR029787">
    <property type="entry name" value="Nucleotide_cyclase"/>
</dbReference>
<name>A0A977PXX7_9CYAN</name>
<keyword evidence="4" id="KW-0548">Nucleotidyltransferase</keyword>
<dbReference type="CDD" id="cd19920">
    <property type="entry name" value="REC_PA4781-like"/>
    <property type="match status" value="1"/>
</dbReference>
<dbReference type="PROSITE" id="PS50110">
    <property type="entry name" value="RESPONSE_REGULATORY"/>
    <property type="match status" value="1"/>
</dbReference>
<dbReference type="GO" id="GO:1902201">
    <property type="term" value="P:negative regulation of bacterial-type flagellum-dependent cell motility"/>
    <property type="evidence" value="ECO:0007669"/>
    <property type="project" value="TreeGrafter"/>
</dbReference>
<dbReference type="GO" id="GO:0000160">
    <property type="term" value="P:phosphorelay signal transduction system"/>
    <property type="evidence" value="ECO:0007669"/>
    <property type="project" value="InterPro"/>
</dbReference>
<dbReference type="SMART" id="SM00267">
    <property type="entry name" value="GGDEF"/>
    <property type="match status" value="1"/>
</dbReference>
<feature type="modified residue" description="4-aspartylphosphate" evidence="1">
    <location>
        <position position="59"/>
    </location>
</feature>
<dbReference type="InterPro" id="IPR001789">
    <property type="entry name" value="Sig_transdc_resp-reg_receiver"/>
</dbReference>
<evidence type="ECO:0000259" key="3">
    <source>
        <dbReference type="PROSITE" id="PS50887"/>
    </source>
</evidence>
<dbReference type="FunFam" id="3.30.70.270:FF:000001">
    <property type="entry name" value="Diguanylate cyclase domain protein"/>
    <property type="match status" value="1"/>
</dbReference>
<feature type="domain" description="Response regulatory" evidence="2">
    <location>
        <begin position="10"/>
        <end position="126"/>
    </location>
</feature>
<dbReference type="GO" id="GO:0005886">
    <property type="term" value="C:plasma membrane"/>
    <property type="evidence" value="ECO:0007669"/>
    <property type="project" value="TreeGrafter"/>
</dbReference>
<protein>
    <submittedName>
        <fullName evidence="4">Diguanylate cyclase</fullName>
        <ecNumber evidence="4">2.7.7.65</ecNumber>
    </submittedName>
</protein>
<accession>A0A977PXX7</accession>
<keyword evidence="1" id="KW-0597">Phosphoprotein</keyword>
<sequence>MKPFQPESYLILVVDDVTKNLQLVMEILEQFGYSTTFALGGQQALDRLKTLKPDLILLDLMMPGMNGLEVCKILKADPRLKDIPVIFLTASSERDHVIQAFEKGAIDYVTKPFHSPELLARVKTHLFLKQAQDELKAAYEALEQLVVIDPLTEIANRRAIFAFGEQEFQRAKRYHNCFSLMMIDLDYFKKVNDTYGHFCGDQCLKLVAKTLTQSMREVDQLGRFGGEEFTAILPETTLTDAITLAEKLRESIATLCPVIDNQMINLSISIGVTTYQKTDESLNDVFRRADKFLFQAKEQGRNQVVGA</sequence>
<dbReference type="PANTHER" id="PTHR45138">
    <property type="entry name" value="REGULATORY COMPONENTS OF SENSORY TRANSDUCTION SYSTEM"/>
    <property type="match status" value="1"/>
</dbReference>
<gene>
    <name evidence="4" type="ORF">KA717_08285</name>
</gene>
<dbReference type="EMBL" id="CP073041">
    <property type="protein sequence ID" value="UXE62713.1"/>
    <property type="molecule type" value="Genomic_DNA"/>
</dbReference>
<dbReference type="InterPro" id="IPR050469">
    <property type="entry name" value="Diguanylate_Cyclase"/>
</dbReference>
<dbReference type="Gene3D" id="3.40.50.2300">
    <property type="match status" value="1"/>
</dbReference>
<dbReference type="Pfam" id="PF00990">
    <property type="entry name" value="GGDEF"/>
    <property type="match status" value="1"/>
</dbReference>
<dbReference type="Proteomes" id="UP001065613">
    <property type="component" value="Chromosome"/>
</dbReference>
<dbReference type="Pfam" id="PF00072">
    <property type="entry name" value="Response_reg"/>
    <property type="match status" value="1"/>
</dbReference>
<dbReference type="Gene3D" id="3.30.70.270">
    <property type="match status" value="1"/>
</dbReference>
<dbReference type="GO" id="GO:0052621">
    <property type="term" value="F:diguanylate cyclase activity"/>
    <property type="evidence" value="ECO:0007669"/>
    <property type="project" value="UniProtKB-EC"/>
</dbReference>
<dbReference type="InterPro" id="IPR011006">
    <property type="entry name" value="CheY-like_superfamily"/>
</dbReference>
<evidence type="ECO:0000313" key="4">
    <source>
        <dbReference type="EMBL" id="UXE62713.1"/>
    </source>
</evidence>
<organism evidence="4">
    <name type="scientific">Woronichinia naegeliana WA131</name>
    <dbReference type="NCBI Taxonomy" id="2824559"/>
    <lineage>
        <taxon>Bacteria</taxon>
        <taxon>Bacillati</taxon>
        <taxon>Cyanobacteriota</taxon>
        <taxon>Cyanophyceae</taxon>
        <taxon>Synechococcales</taxon>
        <taxon>Coelosphaeriaceae</taxon>
        <taxon>Woronichinia</taxon>
    </lineage>
</organism>
<feature type="domain" description="GGDEF" evidence="3">
    <location>
        <begin position="176"/>
        <end position="307"/>
    </location>
</feature>
<dbReference type="SUPFAM" id="SSF52172">
    <property type="entry name" value="CheY-like"/>
    <property type="match status" value="1"/>
</dbReference>
<evidence type="ECO:0000259" key="2">
    <source>
        <dbReference type="PROSITE" id="PS50110"/>
    </source>
</evidence>
<dbReference type="InterPro" id="IPR043128">
    <property type="entry name" value="Rev_trsase/Diguanyl_cyclase"/>
</dbReference>
<dbReference type="PANTHER" id="PTHR45138:SF9">
    <property type="entry name" value="DIGUANYLATE CYCLASE DGCM-RELATED"/>
    <property type="match status" value="1"/>
</dbReference>
<keyword evidence="4" id="KW-0808">Transferase</keyword>
<dbReference type="AlphaFoldDB" id="A0A977PXX7"/>
<dbReference type="KEGG" id="wna:KA717_08285"/>
<reference evidence="4" key="1">
    <citation type="submission" date="2021-04" db="EMBL/GenBank/DDBJ databases">
        <title>Genome sequence of Woronichinia naegeliana from Washington state freshwater lake bloom.</title>
        <authorList>
            <person name="Dreher T.W."/>
        </authorList>
    </citation>
    <scope>NUCLEOTIDE SEQUENCE</scope>
    <source>
        <strain evidence="4">WA131</strain>
    </source>
</reference>
<dbReference type="SUPFAM" id="SSF55073">
    <property type="entry name" value="Nucleotide cyclase"/>
    <property type="match status" value="1"/>
</dbReference>
<dbReference type="PROSITE" id="PS50887">
    <property type="entry name" value="GGDEF"/>
    <property type="match status" value="1"/>
</dbReference>
<dbReference type="SMART" id="SM00448">
    <property type="entry name" value="REC"/>
    <property type="match status" value="1"/>
</dbReference>
<dbReference type="CDD" id="cd01949">
    <property type="entry name" value="GGDEF"/>
    <property type="match status" value="1"/>
</dbReference>